<sequence>MEDPLNFEQFPLLQEEADFLWACYYFEIMEYVHLSILTEDSFFAPVSFVAYLLTGRHFDQKTGC</sequence>
<keyword evidence="2" id="KW-1185">Reference proteome</keyword>
<comment type="caution">
    <text evidence="1">The sequence shown here is derived from an EMBL/GenBank/DDBJ whole genome shotgun (WGS) entry which is preliminary data.</text>
</comment>
<name>A0A5J4KGN5_9CHLR</name>
<proteinExistence type="predicted"/>
<gene>
    <name evidence="1" type="ORF">KDW_00440</name>
</gene>
<organism evidence="1 2">
    <name type="scientific">Dictyobacter vulcani</name>
    <dbReference type="NCBI Taxonomy" id="2607529"/>
    <lineage>
        <taxon>Bacteria</taxon>
        <taxon>Bacillati</taxon>
        <taxon>Chloroflexota</taxon>
        <taxon>Ktedonobacteria</taxon>
        <taxon>Ktedonobacterales</taxon>
        <taxon>Dictyobacteraceae</taxon>
        <taxon>Dictyobacter</taxon>
    </lineage>
</organism>
<dbReference type="Proteomes" id="UP000326912">
    <property type="component" value="Unassembled WGS sequence"/>
</dbReference>
<evidence type="ECO:0000313" key="1">
    <source>
        <dbReference type="EMBL" id="GER85882.1"/>
    </source>
</evidence>
<evidence type="ECO:0000313" key="2">
    <source>
        <dbReference type="Proteomes" id="UP000326912"/>
    </source>
</evidence>
<reference evidence="1 2" key="1">
    <citation type="submission" date="2019-10" db="EMBL/GenBank/DDBJ databases">
        <title>Dictyobacter vulcani sp. nov., within the class Ktedonobacteria, isolated from soil of volcanic Mt. Zao.</title>
        <authorList>
            <person name="Zheng Y."/>
            <person name="Wang C.M."/>
            <person name="Sakai Y."/>
            <person name="Abe K."/>
            <person name="Yokota A."/>
            <person name="Yabe S."/>
        </authorList>
    </citation>
    <scope>NUCLEOTIDE SEQUENCE [LARGE SCALE GENOMIC DNA]</scope>
    <source>
        <strain evidence="1 2">W12</strain>
    </source>
</reference>
<dbReference type="AlphaFoldDB" id="A0A5J4KGN5"/>
<accession>A0A5J4KGN5</accession>
<dbReference type="EMBL" id="BKZW01000001">
    <property type="protein sequence ID" value="GER85882.1"/>
    <property type="molecule type" value="Genomic_DNA"/>
</dbReference>
<protein>
    <submittedName>
        <fullName evidence="1">Uncharacterized protein</fullName>
    </submittedName>
</protein>